<feature type="signal peptide" evidence="1">
    <location>
        <begin position="1"/>
        <end position="27"/>
    </location>
</feature>
<proteinExistence type="predicted"/>
<evidence type="ECO:0000256" key="1">
    <source>
        <dbReference type="SAM" id="SignalP"/>
    </source>
</evidence>
<keyword evidence="3" id="KW-1185">Reference proteome</keyword>
<feature type="chain" id="PRO_5045673665" description="Lactococcin 972 family bacteriocin" evidence="1">
    <location>
        <begin position="28"/>
        <end position="100"/>
    </location>
</feature>
<comment type="caution">
    <text evidence="2">The sequence shown here is derived from an EMBL/GenBank/DDBJ whole genome shotgun (WGS) entry which is preliminary data.</text>
</comment>
<evidence type="ECO:0000313" key="3">
    <source>
        <dbReference type="Proteomes" id="UP001501455"/>
    </source>
</evidence>
<accession>A0ABP6TFG0</accession>
<name>A0ABP6TFG0_9ACTN</name>
<dbReference type="EMBL" id="BAAAXF010000014">
    <property type="protein sequence ID" value="GAA3493956.1"/>
    <property type="molecule type" value="Genomic_DNA"/>
</dbReference>
<keyword evidence="1" id="KW-0732">Signal</keyword>
<gene>
    <name evidence="2" type="ORF">GCM10019016_010550</name>
</gene>
<evidence type="ECO:0000313" key="2">
    <source>
        <dbReference type="EMBL" id="GAA3493956.1"/>
    </source>
</evidence>
<evidence type="ECO:0008006" key="4">
    <source>
        <dbReference type="Google" id="ProtNLM"/>
    </source>
</evidence>
<sequence>MKSGIAALMTAGAMVLGSVVVAVPASATSEVAFGAEAGCSEWHDANTYGVSCDTTRTYYAYATCVNGTTLYGPRKTRGGWSYVYCSSVASKLSGWGYKYV</sequence>
<reference evidence="3" key="1">
    <citation type="journal article" date="2019" name="Int. J. Syst. Evol. Microbiol.">
        <title>The Global Catalogue of Microorganisms (GCM) 10K type strain sequencing project: providing services to taxonomists for standard genome sequencing and annotation.</title>
        <authorList>
            <consortium name="The Broad Institute Genomics Platform"/>
            <consortium name="The Broad Institute Genome Sequencing Center for Infectious Disease"/>
            <person name="Wu L."/>
            <person name="Ma J."/>
        </authorList>
    </citation>
    <scope>NUCLEOTIDE SEQUENCE [LARGE SCALE GENOMIC DNA]</scope>
    <source>
        <strain evidence="3">JCM 4816</strain>
    </source>
</reference>
<organism evidence="2 3">
    <name type="scientific">Streptomyces prasinosporus</name>
    <dbReference type="NCBI Taxonomy" id="68256"/>
    <lineage>
        <taxon>Bacteria</taxon>
        <taxon>Bacillati</taxon>
        <taxon>Actinomycetota</taxon>
        <taxon>Actinomycetes</taxon>
        <taxon>Kitasatosporales</taxon>
        <taxon>Streptomycetaceae</taxon>
        <taxon>Streptomyces</taxon>
        <taxon>Streptomyces albogriseolus group</taxon>
    </lineage>
</organism>
<dbReference type="Proteomes" id="UP001501455">
    <property type="component" value="Unassembled WGS sequence"/>
</dbReference>
<protein>
    <recommendedName>
        <fullName evidence="4">Lactococcin 972 family bacteriocin</fullName>
    </recommendedName>
</protein>